<keyword evidence="3" id="KW-0255">Endonuclease</keyword>
<dbReference type="GO" id="GO:0009307">
    <property type="term" value="P:DNA restriction-modification system"/>
    <property type="evidence" value="ECO:0007669"/>
    <property type="project" value="UniProtKB-KW"/>
</dbReference>
<dbReference type="GO" id="GO:0004519">
    <property type="term" value="F:endonuclease activity"/>
    <property type="evidence" value="ECO:0007669"/>
    <property type="project" value="UniProtKB-KW"/>
</dbReference>
<dbReference type="PANTHER" id="PTHR30408">
    <property type="entry name" value="TYPE-1 RESTRICTION ENZYME ECOKI SPECIFICITY PROTEIN"/>
    <property type="match status" value="1"/>
</dbReference>
<dbReference type="GO" id="GO:0003677">
    <property type="term" value="F:DNA binding"/>
    <property type="evidence" value="ECO:0007669"/>
    <property type="project" value="UniProtKB-KW"/>
</dbReference>
<evidence type="ECO:0000256" key="1">
    <source>
        <dbReference type="ARBA" id="ARBA00022747"/>
    </source>
</evidence>
<feature type="non-terminal residue" evidence="3">
    <location>
        <position position="1"/>
    </location>
</feature>
<organism evidence="3 4">
    <name type="scientific">Pedobacter miscanthi</name>
    <dbReference type="NCBI Taxonomy" id="2259170"/>
    <lineage>
        <taxon>Bacteria</taxon>
        <taxon>Pseudomonadati</taxon>
        <taxon>Bacteroidota</taxon>
        <taxon>Sphingobacteriia</taxon>
        <taxon>Sphingobacteriales</taxon>
        <taxon>Sphingobacteriaceae</taxon>
        <taxon>Pedobacter</taxon>
    </lineage>
</organism>
<comment type="caution">
    <text evidence="3">The sequence shown here is derived from an EMBL/GenBank/DDBJ whole genome shotgun (WGS) entry which is preliminary data.</text>
</comment>
<dbReference type="PANTHER" id="PTHR30408:SF13">
    <property type="entry name" value="TYPE I RESTRICTION ENZYME HINDI SPECIFICITY SUBUNIT"/>
    <property type="match status" value="1"/>
</dbReference>
<reference evidence="3 4" key="1">
    <citation type="submission" date="2018-07" db="EMBL/GenBank/DDBJ databases">
        <title>A draft genome of a endophytic bacteria, a new species of Pedobacter.</title>
        <authorList>
            <person name="Zhang Z.D."/>
            <person name="Chen Z.J."/>
        </authorList>
    </citation>
    <scope>NUCLEOTIDE SEQUENCE [LARGE SCALE GENOMIC DNA]</scope>
    <source>
        <strain evidence="3 4">RS10</strain>
    </source>
</reference>
<gene>
    <name evidence="3" type="ORF">DRW42_28335</name>
</gene>
<keyword evidence="3" id="KW-0540">Nuclease</keyword>
<keyword evidence="1" id="KW-0680">Restriction system</keyword>
<dbReference type="Proteomes" id="UP000252081">
    <property type="component" value="Unassembled WGS sequence"/>
</dbReference>
<keyword evidence="2" id="KW-0238">DNA-binding</keyword>
<dbReference type="SUPFAM" id="SSF116734">
    <property type="entry name" value="DNA methylase specificity domain"/>
    <property type="match status" value="1"/>
</dbReference>
<dbReference type="AlphaFoldDB" id="A0A366KJ83"/>
<keyword evidence="4" id="KW-1185">Reference proteome</keyword>
<keyword evidence="3" id="KW-0378">Hydrolase</keyword>
<dbReference type="Gene3D" id="3.90.220.20">
    <property type="entry name" value="DNA methylase specificity domains"/>
    <property type="match status" value="1"/>
</dbReference>
<sequence length="216" mass="24600">ETQSKIINNLKSQIKCVLKGLQAKGSTRGWRNFFLREILVERNERNVAKNAVFSVSVSKGLINQIEHLGRSFAAKDTSNYNVVHNGDVVYTKSPTGEFPYGIIKQSFQNKKVAVSPLYGVYIPRSIYIGNIIHYYFDNPISANNYLHSLVQKGAKNTINITNSNFLNNKVNLPTSQNEIISIAKTLNLITEKITLEEKLLYHLKCQKKYFLQNLFI</sequence>
<evidence type="ECO:0000313" key="3">
    <source>
        <dbReference type="EMBL" id="RBQ01761.1"/>
    </source>
</evidence>
<dbReference type="InterPro" id="IPR052021">
    <property type="entry name" value="Type-I_RS_S_subunit"/>
</dbReference>
<dbReference type="EMBL" id="QNQU01000068">
    <property type="protein sequence ID" value="RBQ01761.1"/>
    <property type="molecule type" value="Genomic_DNA"/>
</dbReference>
<accession>A0A366KJ83</accession>
<protein>
    <submittedName>
        <fullName evidence="3">Restriction endonuclease subunit S</fullName>
    </submittedName>
</protein>
<proteinExistence type="predicted"/>
<evidence type="ECO:0000256" key="2">
    <source>
        <dbReference type="ARBA" id="ARBA00023125"/>
    </source>
</evidence>
<evidence type="ECO:0000313" key="4">
    <source>
        <dbReference type="Proteomes" id="UP000252081"/>
    </source>
</evidence>
<dbReference type="InterPro" id="IPR044946">
    <property type="entry name" value="Restrct_endonuc_typeI_TRD_sf"/>
</dbReference>
<name>A0A366KJ83_9SPHI</name>